<dbReference type="InterPro" id="IPR025852">
    <property type="entry name" value="SM_dom_ATX"/>
</dbReference>
<dbReference type="EMBL" id="CACVBM020001045">
    <property type="protein sequence ID" value="CAA7025859.1"/>
    <property type="molecule type" value="Genomic_DNA"/>
</dbReference>
<feature type="region of interest" description="Disordered" evidence="1">
    <location>
        <begin position="223"/>
        <end position="315"/>
    </location>
</feature>
<evidence type="ECO:0000313" key="3">
    <source>
        <dbReference type="EMBL" id="CAA7025859.1"/>
    </source>
</evidence>
<feature type="compositionally biased region" description="Low complexity" evidence="1">
    <location>
        <begin position="277"/>
        <end position="287"/>
    </location>
</feature>
<dbReference type="GO" id="GO:0034063">
    <property type="term" value="P:stress granule assembly"/>
    <property type="evidence" value="ECO:0007669"/>
    <property type="project" value="TreeGrafter"/>
</dbReference>
<dbReference type="InterPro" id="IPR045117">
    <property type="entry name" value="ATXN2-like"/>
</dbReference>
<feature type="compositionally biased region" description="Low complexity" evidence="1">
    <location>
        <begin position="131"/>
        <end position="141"/>
    </location>
</feature>
<keyword evidence="4" id="KW-1185">Reference proteome</keyword>
<feature type="region of interest" description="Disordered" evidence="1">
    <location>
        <begin position="124"/>
        <end position="189"/>
    </location>
</feature>
<dbReference type="Pfam" id="PF14438">
    <property type="entry name" value="SM-ATX"/>
    <property type="match status" value="1"/>
</dbReference>
<feature type="compositionally biased region" description="Low complexity" evidence="1">
    <location>
        <begin position="13"/>
        <end position="22"/>
    </location>
</feature>
<organism evidence="3 4">
    <name type="scientific">Microthlaspi erraticum</name>
    <dbReference type="NCBI Taxonomy" id="1685480"/>
    <lineage>
        <taxon>Eukaryota</taxon>
        <taxon>Viridiplantae</taxon>
        <taxon>Streptophyta</taxon>
        <taxon>Embryophyta</taxon>
        <taxon>Tracheophyta</taxon>
        <taxon>Spermatophyta</taxon>
        <taxon>Magnoliopsida</taxon>
        <taxon>eudicotyledons</taxon>
        <taxon>Gunneridae</taxon>
        <taxon>Pentapetalae</taxon>
        <taxon>rosids</taxon>
        <taxon>malvids</taxon>
        <taxon>Brassicales</taxon>
        <taxon>Brassicaceae</taxon>
        <taxon>Coluteocarpeae</taxon>
        <taxon>Microthlaspi</taxon>
    </lineage>
</organism>
<protein>
    <recommendedName>
        <fullName evidence="2">Ataxin 2 SM domain-containing protein</fullName>
    </recommendedName>
</protein>
<dbReference type="PANTHER" id="PTHR12854">
    <property type="entry name" value="ATAXIN 2-RELATED"/>
    <property type="match status" value="1"/>
</dbReference>
<dbReference type="PANTHER" id="PTHR12854:SF12">
    <property type="entry name" value="POLYADENYLATE-BINDING PROTEIN INTERACTING PROTEIN"/>
    <property type="match status" value="1"/>
</dbReference>
<dbReference type="GO" id="GO:0010494">
    <property type="term" value="C:cytoplasmic stress granule"/>
    <property type="evidence" value="ECO:0007669"/>
    <property type="project" value="TreeGrafter"/>
</dbReference>
<evidence type="ECO:0000256" key="1">
    <source>
        <dbReference type="SAM" id="MobiDB-lite"/>
    </source>
</evidence>
<feature type="compositionally biased region" description="Basic and acidic residues" evidence="1">
    <location>
        <begin position="155"/>
        <end position="176"/>
    </location>
</feature>
<reference evidence="3" key="1">
    <citation type="submission" date="2020-01" db="EMBL/GenBank/DDBJ databases">
        <authorList>
            <person name="Mishra B."/>
        </authorList>
    </citation>
    <scope>NUCLEOTIDE SEQUENCE [LARGE SCALE GENOMIC DNA]</scope>
</reference>
<feature type="compositionally biased region" description="Basic and acidic residues" evidence="1">
    <location>
        <begin position="1"/>
        <end position="12"/>
    </location>
</feature>
<feature type="compositionally biased region" description="Polar residues" evidence="1">
    <location>
        <begin position="236"/>
        <end position="245"/>
    </location>
</feature>
<evidence type="ECO:0000259" key="2">
    <source>
        <dbReference type="Pfam" id="PF14438"/>
    </source>
</evidence>
<sequence>MAIAKKLEDEISHSCPSSSSSASSSMNEALLNSTMCIIGLPVHAHIKDGSIFSGILYTISVENEFGIVLKNAKLTKKGTSKSNVASGKIVETLVILSSNIVQIVAKRVSIPSNVAVNVESAMADFPSKPRSSNAANKSNKSGVDRRSNNHRRNSAKLENRLENKVKTLKSGKDQEPRGPSPICTGDAMKEPVRRVDIGLAQNNHHPKSLNHQRQAGGRILKSRKQNTDVHQEDNVDAQSLSSSLDRTSERVKPIQQEIVMPEPSSNGFHGAAERPSSTESSSSHTTTALDEKSEMSQGLVASTNRQATDHVKKAKDFKLNPGAKIFSPSVTKRPSSTAGGMTPVVANMGYVPSNTPMLHVPEAVQPKIGISPFLPLAPYTSLAAGSADIGSHFPQHMVEPTTVNTGQPHRFTSQYHAVQAAPMLVNPNPQVMVGRPGQLMYMQPISQDLVQGAPPHHSHLPSRPLFPPQQLQYPKHQSLIAATGQPMQLYAPQPFAVNGLHQPYTIMPTEIPVMQPPFPTNRSMQIPVPNGFYGTKFL</sequence>
<dbReference type="GO" id="GO:0003729">
    <property type="term" value="F:mRNA binding"/>
    <property type="evidence" value="ECO:0007669"/>
    <property type="project" value="TreeGrafter"/>
</dbReference>
<dbReference type="Proteomes" id="UP000467841">
    <property type="component" value="Unassembled WGS sequence"/>
</dbReference>
<comment type="caution">
    <text evidence="3">The sequence shown here is derived from an EMBL/GenBank/DDBJ whole genome shotgun (WGS) entry which is preliminary data.</text>
</comment>
<proteinExistence type="predicted"/>
<accession>A0A6D2IC99</accession>
<dbReference type="AlphaFoldDB" id="A0A6D2IC99"/>
<gene>
    <name evidence="3" type="ORF">MERR_LOCUS13094</name>
</gene>
<dbReference type="OrthoDB" id="2275718at2759"/>
<feature type="region of interest" description="Disordered" evidence="1">
    <location>
        <begin position="1"/>
        <end position="22"/>
    </location>
</feature>
<evidence type="ECO:0000313" key="4">
    <source>
        <dbReference type="Proteomes" id="UP000467841"/>
    </source>
</evidence>
<name>A0A6D2IC99_9BRAS</name>
<feature type="domain" description="Ataxin 2 SM" evidence="2">
    <location>
        <begin position="27"/>
        <end position="106"/>
    </location>
</feature>
<feature type="compositionally biased region" description="Polar residues" evidence="1">
    <location>
        <begin position="295"/>
        <end position="306"/>
    </location>
</feature>